<protein>
    <recommendedName>
        <fullName evidence="7">ACT domain-containing protein</fullName>
    </recommendedName>
</protein>
<feature type="transmembrane region" description="Helical" evidence="6">
    <location>
        <begin position="47"/>
        <end position="65"/>
    </location>
</feature>
<keyword evidence="4 6" id="KW-1133">Transmembrane helix</keyword>
<feature type="domain" description="ACT" evidence="7">
    <location>
        <begin position="321"/>
        <end position="406"/>
    </location>
</feature>
<dbReference type="Pfam" id="PF13740">
    <property type="entry name" value="ACT_6"/>
    <property type="match status" value="1"/>
</dbReference>
<gene>
    <name evidence="8" type="ORF">KFE25_009230</name>
</gene>
<dbReference type="Proteomes" id="UP000751190">
    <property type="component" value="Unassembled WGS sequence"/>
</dbReference>
<keyword evidence="5 6" id="KW-0472">Membrane</keyword>
<dbReference type="OMA" id="PVFYMIK"/>
<evidence type="ECO:0000313" key="8">
    <source>
        <dbReference type="EMBL" id="KAG8470809.1"/>
    </source>
</evidence>
<reference evidence="8" key="1">
    <citation type="submission" date="2021-05" db="EMBL/GenBank/DDBJ databases">
        <title>The genome of the haptophyte Pavlova lutheri (Diacronema luteri, Pavlovales) - a model for lipid biosynthesis in eukaryotic algae.</title>
        <authorList>
            <person name="Hulatt C.J."/>
            <person name="Posewitz M.C."/>
        </authorList>
    </citation>
    <scope>NUCLEOTIDE SEQUENCE</scope>
    <source>
        <strain evidence="8">NIVA-4/92</strain>
    </source>
</reference>
<dbReference type="PANTHER" id="PTHR34875:SF6">
    <property type="entry name" value="UPF0237 PROTEIN MJ1558"/>
    <property type="match status" value="1"/>
</dbReference>
<dbReference type="PROSITE" id="PS51671">
    <property type="entry name" value="ACT"/>
    <property type="match status" value="2"/>
</dbReference>
<dbReference type="InterPro" id="IPR007248">
    <property type="entry name" value="Mpv17_PMP22"/>
</dbReference>
<proteinExistence type="inferred from homology"/>
<accession>A0A8J5Y4L4</accession>
<dbReference type="InterPro" id="IPR002912">
    <property type="entry name" value="ACT_dom"/>
</dbReference>
<dbReference type="PANTHER" id="PTHR34875">
    <property type="entry name" value="UPF0237 PROTEIN MJ1558"/>
    <property type="match status" value="1"/>
</dbReference>
<dbReference type="SUPFAM" id="SSF55021">
    <property type="entry name" value="ACT-like"/>
    <property type="match status" value="2"/>
</dbReference>
<dbReference type="AlphaFoldDB" id="A0A8J5Y4L4"/>
<evidence type="ECO:0000259" key="7">
    <source>
        <dbReference type="PROSITE" id="PS51671"/>
    </source>
</evidence>
<dbReference type="EMBL" id="JAGTXO010000001">
    <property type="protein sequence ID" value="KAG8470809.1"/>
    <property type="molecule type" value="Genomic_DNA"/>
</dbReference>
<keyword evidence="9" id="KW-1185">Reference proteome</keyword>
<evidence type="ECO:0000256" key="3">
    <source>
        <dbReference type="ARBA" id="ARBA00022692"/>
    </source>
</evidence>
<evidence type="ECO:0000256" key="5">
    <source>
        <dbReference type="ARBA" id="ARBA00023136"/>
    </source>
</evidence>
<name>A0A8J5Y4L4_DIALT</name>
<dbReference type="OrthoDB" id="5345392at2759"/>
<sequence length="416" mass="46178">MAGILRLAKTSPFAFGFVYSGLKTSFCDLMVQKVVEKREEIDWRRNSAFAAFGFLYLGGVQYTLYVPIFARLFPNAASFAAKPISEKVRDLPGIRSLFAQVFLDQCVHHPLMYFPVFYMIKDAVTSDSPDPVRAVRQFGTNMKEDMIALWKVWVPSTFLNFAFMPMYLRIPWVASTSLIWTCILSTMRGGSDQVPSNEVIGPYADATSYELLMRTAMPPPSLNPAHAHVLVTVHGVDRPGMVAAASRAVFDAGGNLTTGKMIKLGGEFAVMMHVECEPAQLSQLRENLHAKKSTALAGCDVETRQVVVVNDGSPRPAYSAHVRLTGPDQPGLVMRLTELLAQHGLNVEHIQTEQHVPPRNASKPRLFSLCGIVSSQLEPDSRAIEDSIKQMRDELNVTCMIERDDGWLLRRGSSRA</sequence>
<dbReference type="Gene3D" id="3.30.70.260">
    <property type="match status" value="2"/>
</dbReference>
<dbReference type="GO" id="GO:0016020">
    <property type="term" value="C:membrane"/>
    <property type="evidence" value="ECO:0007669"/>
    <property type="project" value="UniProtKB-SubCell"/>
</dbReference>
<evidence type="ECO:0000256" key="2">
    <source>
        <dbReference type="ARBA" id="ARBA00006824"/>
    </source>
</evidence>
<keyword evidence="3 6" id="KW-0812">Transmembrane</keyword>
<evidence type="ECO:0000256" key="6">
    <source>
        <dbReference type="SAM" id="Phobius"/>
    </source>
</evidence>
<evidence type="ECO:0000256" key="4">
    <source>
        <dbReference type="ARBA" id="ARBA00022989"/>
    </source>
</evidence>
<comment type="subcellular location">
    <subcellularLocation>
        <location evidence="1">Membrane</location>
        <topology evidence="1">Multi-pass membrane protein</topology>
    </subcellularLocation>
</comment>
<evidence type="ECO:0000256" key="1">
    <source>
        <dbReference type="ARBA" id="ARBA00004141"/>
    </source>
</evidence>
<comment type="similarity">
    <text evidence="2">Belongs to the peroxisomal membrane protein PXMP2/4 family.</text>
</comment>
<dbReference type="Pfam" id="PF04117">
    <property type="entry name" value="Mpv17_PMP22"/>
    <property type="match status" value="1"/>
</dbReference>
<organism evidence="8 9">
    <name type="scientific">Diacronema lutheri</name>
    <name type="common">Unicellular marine alga</name>
    <name type="synonym">Monochrysis lutheri</name>
    <dbReference type="NCBI Taxonomy" id="2081491"/>
    <lineage>
        <taxon>Eukaryota</taxon>
        <taxon>Haptista</taxon>
        <taxon>Haptophyta</taxon>
        <taxon>Pavlovophyceae</taxon>
        <taxon>Pavlovales</taxon>
        <taxon>Pavlovaceae</taxon>
        <taxon>Diacronema</taxon>
    </lineage>
</organism>
<feature type="domain" description="ACT" evidence="7">
    <location>
        <begin position="230"/>
        <end position="306"/>
    </location>
</feature>
<evidence type="ECO:0000313" key="9">
    <source>
        <dbReference type="Proteomes" id="UP000751190"/>
    </source>
</evidence>
<comment type="caution">
    <text evidence="8">The sequence shown here is derived from an EMBL/GenBank/DDBJ whole genome shotgun (WGS) entry which is preliminary data.</text>
</comment>
<dbReference type="InterPro" id="IPR050990">
    <property type="entry name" value="UPF0237/GcvR_regulator"/>
</dbReference>
<dbReference type="CDD" id="cd02116">
    <property type="entry name" value="ACT"/>
    <property type="match status" value="1"/>
</dbReference>
<dbReference type="InterPro" id="IPR045865">
    <property type="entry name" value="ACT-like_dom_sf"/>
</dbReference>